<name>A0AAD6YUV5_9AGAR</name>
<keyword evidence="2" id="KW-1185">Reference proteome</keyword>
<dbReference type="EMBL" id="JARJCW010000001">
    <property type="protein sequence ID" value="KAJ7229973.1"/>
    <property type="molecule type" value="Genomic_DNA"/>
</dbReference>
<dbReference type="Proteomes" id="UP001219525">
    <property type="component" value="Unassembled WGS sequence"/>
</dbReference>
<feature type="non-terminal residue" evidence="1">
    <location>
        <position position="69"/>
    </location>
</feature>
<gene>
    <name evidence="1" type="ORF">GGX14DRAFT_327721</name>
</gene>
<evidence type="ECO:0000313" key="2">
    <source>
        <dbReference type="Proteomes" id="UP001219525"/>
    </source>
</evidence>
<feature type="non-terminal residue" evidence="1">
    <location>
        <position position="1"/>
    </location>
</feature>
<evidence type="ECO:0000313" key="1">
    <source>
        <dbReference type="EMBL" id="KAJ7229973.1"/>
    </source>
</evidence>
<accession>A0AAD6YUV5</accession>
<protein>
    <recommendedName>
        <fullName evidence="3">F-box domain-containing protein</fullName>
    </recommendedName>
</protein>
<sequence length="69" mass="7963">LSPMPRMPLDMLQNIFMHCLPPRLNCVMSDAEAPLLLGRVCLSQSTRQLWFRLHIVEPRMRSSTPRSSV</sequence>
<comment type="caution">
    <text evidence="1">The sequence shown here is derived from an EMBL/GenBank/DDBJ whole genome shotgun (WGS) entry which is preliminary data.</text>
</comment>
<organism evidence="1 2">
    <name type="scientific">Mycena pura</name>
    <dbReference type="NCBI Taxonomy" id="153505"/>
    <lineage>
        <taxon>Eukaryota</taxon>
        <taxon>Fungi</taxon>
        <taxon>Dikarya</taxon>
        <taxon>Basidiomycota</taxon>
        <taxon>Agaricomycotina</taxon>
        <taxon>Agaricomycetes</taxon>
        <taxon>Agaricomycetidae</taxon>
        <taxon>Agaricales</taxon>
        <taxon>Marasmiineae</taxon>
        <taxon>Mycenaceae</taxon>
        <taxon>Mycena</taxon>
    </lineage>
</organism>
<evidence type="ECO:0008006" key="3">
    <source>
        <dbReference type="Google" id="ProtNLM"/>
    </source>
</evidence>
<proteinExistence type="predicted"/>
<dbReference type="AlphaFoldDB" id="A0AAD6YUV5"/>
<reference evidence="1" key="1">
    <citation type="submission" date="2023-03" db="EMBL/GenBank/DDBJ databases">
        <title>Massive genome expansion in bonnet fungi (Mycena s.s.) driven by repeated elements and novel gene families across ecological guilds.</title>
        <authorList>
            <consortium name="Lawrence Berkeley National Laboratory"/>
            <person name="Harder C.B."/>
            <person name="Miyauchi S."/>
            <person name="Viragh M."/>
            <person name="Kuo A."/>
            <person name="Thoen E."/>
            <person name="Andreopoulos B."/>
            <person name="Lu D."/>
            <person name="Skrede I."/>
            <person name="Drula E."/>
            <person name="Henrissat B."/>
            <person name="Morin E."/>
            <person name="Kohler A."/>
            <person name="Barry K."/>
            <person name="LaButti K."/>
            <person name="Morin E."/>
            <person name="Salamov A."/>
            <person name="Lipzen A."/>
            <person name="Mereny Z."/>
            <person name="Hegedus B."/>
            <person name="Baldrian P."/>
            <person name="Stursova M."/>
            <person name="Weitz H."/>
            <person name="Taylor A."/>
            <person name="Grigoriev I.V."/>
            <person name="Nagy L.G."/>
            <person name="Martin F."/>
            <person name="Kauserud H."/>
        </authorList>
    </citation>
    <scope>NUCLEOTIDE SEQUENCE</scope>
    <source>
        <strain evidence="1">9144</strain>
    </source>
</reference>